<dbReference type="EMBL" id="BAABEO010000024">
    <property type="protein sequence ID" value="GAA3695966.1"/>
    <property type="molecule type" value="Genomic_DNA"/>
</dbReference>
<feature type="domain" description="HpaB/PvcC/4-BUDH N-terminal" evidence="1">
    <location>
        <begin position="23"/>
        <end position="71"/>
    </location>
</feature>
<accession>A0ABP7CT56</accession>
<dbReference type="Pfam" id="PF11794">
    <property type="entry name" value="HpaB_N"/>
    <property type="match status" value="1"/>
</dbReference>
<dbReference type="SUPFAM" id="SSF56645">
    <property type="entry name" value="Acyl-CoA dehydrogenase NM domain-like"/>
    <property type="match status" value="1"/>
</dbReference>
<dbReference type="InterPro" id="IPR024674">
    <property type="entry name" value="HpaB/PvcC/4-BUDH_N"/>
</dbReference>
<name>A0ABP7CT56_9MICC</name>
<dbReference type="Gene3D" id="1.10.3140.10">
    <property type="entry name" value="4-hydroxybutyryl-coa dehydratase, domain 1"/>
    <property type="match status" value="1"/>
</dbReference>
<gene>
    <name evidence="2" type="ORF">GCM10023081_36390</name>
</gene>
<dbReference type="Proteomes" id="UP001500752">
    <property type="component" value="Unassembled WGS sequence"/>
</dbReference>
<dbReference type="RefSeq" id="WP_425548105.1">
    <property type="nucleotide sequence ID" value="NZ_BAABEO010000024.1"/>
</dbReference>
<keyword evidence="3" id="KW-1185">Reference proteome</keyword>
<reference evidence="3" key="1">
    <citation type="journal article" date="2019" name="Int. J. Syst. Evol. Microbiol.">
        <title>The Global Catalogue of Microorganisms (GCM) 10K type strain sequencing project: providing services to taxonomists for standard genome sequencing and annotation.</title>
        <authorList>
            <consortium name="The Broad Institute Genomics Platform"/>
            <consortium name="The Broad Institute Genome Sequencing Center for Infectious Disease"/>
            <person name="Wu L."/>
            <person name="Ma J."/>
        </authorList>
    </citation>
    <scope>NUCLEOTIDE SEQUENCE [LARGE SCALE GENOMIC DNA]</scope>
    <source>
        <strain evidence="3">JCM 30742</strain>
    </source>
</reference>
<sequence length="82" mass="8555">MPPLLHSAPTAGHTSVGLGAAEGRTYAWFRAPKSSADLIKGRDAIAEWAKMSYGWMGRSPDCKASFLASMCPGPTASIPCSA</sequence>
<evidence type="ECO:0000313" key="2">
    <source>
        <dbReference type="EMBL" id="GAA3695966.1"/>
    </source>
</evidence>
<comment type="caution">
    <text evidence="2">The sequence shown here is derived from an EMBL/GenBank/DDBJ whole genome shotgun (WGS) entry which is preliminary data.</text>
</comment>
<organism evidence="2 3">
    <name type="scientific">Arthrobacter ginkgonis</name>
    <dbReference type="NCBI Taxonomy" id="1630594"/>
    <lineage>
        <taxon>Bacteria</taxon>
        <taxon>Bacillati</taxon>
        <taxon>Actinomycetota</taxon>
        <taxon>Actinomycetes</taxon>
        <taxon>Micrococcales</taxon>
        <taxon>Micrococcaceae</taxon>
        <taxon>Arthrobacter</taxon>
    </lineage>
</organism>
<dbReference type="InterPro" id="IPR009100">
    <property type="entry name" value="AcylCoA_DH/oxidase_NM_dom_sf"/>
</dbReference>
<evidence type="ECO:0000313" key="3">
    <source>
        <dbReference type="Proteomes" id="UP001500752"/>
    </source>
</evidence>
<protein>
    <recommendedName>
        <fullName evidence="1">HpaB/PvcC/4-BUDH N-terminal domain-containing protein</fullName>
    </recommendedName>
</protein>
<evidence type="ECO:0000259" key="1">
    <source>
        <dbReference type="Pfam" id="PF11794"/>
    </source>
</evidence>
<proteinExistence type="predicted"/>